<proteinExistence type="predicted"/>
<dbReference type="Proteomes" id="UP001597145">
    <property type="component" value="Unassembled WGS sequence"/>
</dbReference>
<evidence type="ECO:0000313" key="2">
    <source>
        <dbReference type="Proteomes" id="UP001597145"/>
    </source>
</evidence>
<name>A0ABW4FDB3_9PSEU</name>
<protein>
    <submittedName>
        <fullName evidence="1">Uncharacterized protein</fullName>
    </submittedName>
</protein>
<comment type="caution">
    <text evidence="1">The sequence shown here is derived from an EMBL/GenBank/DDBJ whole genome shotgun (WGS) entry which is preliminary data.</text>
</comment>
<reference evidence="2" key="1">
    <citation type="journal article" date="2019" name="Int. J. Syst. Evol. Microbiol.">
        <title>The Global Catalogue of Microorganisms (GCM) 10K type strain sequencing project: providing services to taxonomists for standard genome sequencing and annotation.</title>
        <authorList>
            <consortium name="The Broad Institute Genomics Platform"/>
            <consortium name="The Broad Institute Genome Sequencing Center for Infectious Disease"/>
            <person name="Wu L."/>
            <person name="Ma J."/>
        </authorList>
    </citation>
    <scope>NUCLEOTIDE SEQUENCE [LARGE SCALE GENOMIC DNA]</scope>
    <source>
        <strain evidence="2">JCM 12165</strain>
    </source>
</reference>
<accession>A0ABW4FDB3</accession>
<dbReference type="RefSeq" id="WP_343972432.1">
    <property type="nucleotide sequence ID" value="NZ_BAAAJG010000003.1"/>
</dbReference>
<sequence>MGDADEPATVSVHTTAEDAWKALDREVRRRCRMRPRPRRRTDAEAATRFANAWRAGDLERRYWNIAVHRLPIQLPVIAGEPSVAGR</sequence>
<organism evidence="1 2">
    <name type="scientific">Pseudonocardia aurantiaca</name>
    <dbReference type="NCBI Taxonomy" id="75290"/>
    <lineage>
        <taxon>Bacteria</taxon>
        <taxon>Bacillati</taxon>
        <taxon>Actinomycetota</taxon>
        <taxon>Actinomycetes</taxon>
        <taxon>Pseudonocardiales</taxon>
        <taxon>Pseudonocardiaceae</taxon>
        <taxon>Pseudonocardia</taxon>
    </lineage>
</organism>
<evidence type="ECO:0000313" key="1">
    <source>
        <dbReference type="EMBL" id="MFD1528154.1"/>
    </source>
</evidence>
<gene>
    <name evidence="1" type="ORF">ACFSCY_01720</name>
</gene>
<keyword evidence="2" id="KW-1185">Reference proteome</keyword>
<dbReference type="EMBL" id="JBHUCP010000001">
    <property type="protein sequence ID" value="MFD1528154.1"/>
    <property type="molecule type" value="Genomic_DNA"/>
</dbReference>